<dbReference type="AlphaFoldDB" id="A0A4P6UID5"/>
<accession>A0A4P6UID5</accession>
<dbReference type="Gene3D" id="3.30.2370.10">
    <property type="entry name" value="putative pyruvate dehydrogenase"/>
    <property type="match status" value="1"/>
</dbReference>
<protein>
    <submittedName>
        <fullName evidence="1">DUF5076 domain-containing protein</fullName>
    </submittedName>
</protein>
<sequence length="103" mass="10924">MRTLVIPPAAKRDENSVQMLSAWIAERGLHCTLNIGFFEAAGHTEAKAWGILLADLVRHIGNAVAEERGTPANETVAAVTASMQSELDTSTSGAVGEFHVGHD</sequence>
<reference evidence="1 2" key="1">
    <citation type="submission" date="2018-07" db="EMBL/GenBank/DDBJ databases">
        <title>Exploring interactions and the metabolic potential of the ultra-small soil bacteria Hylemonella gracilis.</title>
        <authorList>
            <person name="Tyc O."/>
            <person name="Kulkarni P."/>
            <person name="Gawehns F."/>
            <person name="Hundscheid M."/>
            <person name="Zweers H."/>
            <person name="Garbeva P."/>
        </authorList>
    </citation>
    <scope>NUCLEOTIDE SEQUENCE [LARGE SCALE GENOMIC DNA]</scope>
    <source>
        <strain evidence="1 2">NS1</strain>
    </source>
</reference>
<dbReference type="OrthoDB" id="284440at2"/>
<gene>
    <name evidence="1" type="ORF">DW355_08065</name>
</gene>
<dbReference type="KEGG" id="hgr:DW355_08065"/>
<evidence type="ECO:0000313" key="2">
    <source>
        <dbReference type="Proteomes" id="UP000292939"/>
    </source>
</evidence>
<dbReference type="InterPro" id="IPR031796">
    <property type="entry name" value="DUF5076"/>
</dbReference>
<dbReference type="Pfam" id="PF16826">
    <property type="entry name" value="DUF5076"/>
    <property type="match status" value="1"/>
</dbReference>
<organism evidence="1 2">
    <name type="scientific">Hylemonella gracilis</name>
    <dbReference type="NCBI Taxonomy" id="80880"/>
    <lineage>
        <taxon>Bacteria</taxon>
        <taxon>Pseudomonadati</taxon>
        <taxon>Pseudomonadota</taxon>
        <taxon>Betaproteobacteria</taxon>
        <taxon>Burkholderiales</taxon>
        <taxon>Comamonadaceae</taxon>
        <taxon>Hylemonella</taxon>
    </lineage>
</organism>
<dbReference type="Proteomes" id="UP000292939">
    <property type="component" value="Chromosome"/>
</dbReference>
<proteinExistence type="predicted"/>
<dbReference type="EMBL" id="CP031395">
    <property type="protein sequence ID" value="QBK04733.1"/>
    <property type="molecule type" value="Genomic_DNA"/>
</dbReference>
<name>A0A4P6UID5_9BURK</name>
<evidence type="ECO:0000313" key="1">
    <source>
        <dbReference type="EMBL" id="QBK04733.1"/>
    </source>
</evidence>
<dbReference type="RefSeq" id="WP_131279119.1">
    <property type="nucleotide sequence ID" value="NZ_CP031395.1"/>
</dbReference>